<accession>A0A0T6BFK9</accession>
<reference evidence="2 3" key="1">
    <citation type="submission" date="2015-09" db="EMBL/GenBank/DDBJ databases">
        <title>Draft genome of the scarab beetle Oryctes borbonicus.</title>
        <authorList>
            <person name="Meyer J.M."/>
            <person name="Markov G.V."/>
            <person name="Baskaran P."/>
            <person name="Herrmann M."/>
            <person name="Sommer R.J."/>
            <person name="Roedelsperger C."/>
        </authorList>
    </citation>
    <scope>NUCLEOTIDE SEQUENCE [LARGE SCALE GENOMIC DNA]</scope>
    <source>
        <strain evidence="2">OB123</strain>
        <tissue evidence="2">Whole animal</tissue>
    </source>
</reference>
<dbReference type="OrthoDB" id="296386at2759"/>
<dbReference type="EMBL" id="LJIG01000816">
    <property type="protein sequence ID" value="KRT86124.1"/>
    <property type="molecule type" value="Genomic_DNA"/>
</dbReference>
<evidence type="ECO:0000256" key="1">
    <source>
        <dbReference type="SAM" id="MobiDB-lite"/>
    </source>
</evidence>
<dbReference type="Proteomes" id="UP000051574">
    <property type="component" value="Unassembled WGS sequence"/>
</dbReference>
<gene>
    <name evidence="2" type="ORF">AMK59_62</name>
</gene>
<name>A0A0T6BFK9_9SCAR</name>
<dbReference type="AlphaFoldDB" id="A0A0T6BFK9"/>
<feature type="region of interest" description="Disordered" evidence="1">
    <location>
        <begin position="1"/>
        <end position="22"/>
    </location>
</feature>
<keyword evidence="3" id="KW-1185">Reference proteome</keyword>
<comment type="caution">
    <text evidence="2">The sequence shown here is derived from an EMBL/GenBank/DDBJ whole genome shotgun (WGS) entry which is preliminary data.</text>
</comment>
<evidence type="ECO:0000313" key="3">
    <source>
        <dbReference type="Proteomes" id="UP000051574"/>
    </source>
</evidence>
<proteinExistence type="predicted"/>
<protein>
    <submittedName>
        <fullName evidence="2">Uncharacterized protein</fullName>
    </submittedName>
</protein>
<evidence type="ECO:0000313" key="2">
    <source>
        <dbReference type="EMBL" id="KRT86124.1"/>
    </source>
</evidence>
<sequence>MSEGVSEMAAQETSSEEKENDTNLRRRKFVECAQETFEQATDLIKRKIPCARHFLAPKRLWLKRISTPNCDVVIVFPPNTEDSVLLWLLSKLRQTPGLTVHVRHHASTQCSAFYLTAPFSIAVRYISERHGIL</sequence>
<organism evidence="2 3">
    <name type="scientific">Oryctes borbonicus</name>
    <dbReference type="NCBI Taxonomy" id="1629725"/>
    <lineage>
        <taxon>Eukaryota</taxon>
        <taxon>Metazoa</taxon>
        <taxon>Ecdysozoa</taxon>
        <taxon>Arthropoda</taxon>
        <taxon>Hexapoda</taxon>
        <taxon>Insecta</taxon>
        <taxon>Pterygota</taxon>
        <taxon>Neoptera</taxon>
        <taxon>Endopterygota</taxon>
        <taxon>Coleoptera</taxon>
        <taxon>Polyphaga</taxon>
        <taxon>Scarabaeiformia</taxon>
        <taxon>Scarabaeidae</taxon>
        <taxon>Dynastinae</taxon>
        <taxon>Oryctes</taxon>
    </lineage>
</organism>